<feature type="compositionally biased region" description="Basic and acidic residues" evidence="2">
    <location>
        <begin position="240"/>
        <end position="260"/>
    </location>
</feature>
<reference evidence="3 4" key="1">
    <citation type="journal article" date="2012" name="Science">
        <title>The Paleozoic origin of enzymatic lignin decomposition reconstructed from 31 fungal genomes.</title>
        <authorList>
            <person name="Floudas D."/>
            <person name="Binder M."/>
            <person name="Riley R."/>
            <person name="Barry K."/>
            <person name="Blanchette R.A."/>
            <person name="Henrissat B."/>
            <person name="Martinez A.T."/>
            <person name="Otillar R."/>
            <person name="Spatafora J.W."/>
            <person name="Yadav J.S."/>
            <person name="Aerts A."/>
            <person name="Benoit I."/>
            <person name="Boyd A."/>
            <person name="Carlson A."/>
            <person name="Copeland A."/>
            <person name="Coutinho P.M."/>
            <person name="de Vries R.P."/>
            <person name="Ferreira P."/>
            <person name="Findley K."/>
            <person name="Foster B."/>
            <person name="Gaskell J."/>
            <person name="Glotzer D."/>
            <person name="Gorecki P."/>
            <person name="Heitman J."/>
            <person name="Hesse C."/>
            <person name="Hori C."/>
            <person name="Igarashi K."/>
            <person name="Jurgens J.A."/>
            <person name="Kallen N."/>
            <person name="Kersten P."/>
            <person name="Kohler A."/>
            <person name="Kuees U."/>
            <person name="Kumar T.K.A."/>
            <person name="Kuo A."/>
            <person name="LaButti K."/>
            <person name="Larrondo L.F."/>
            <person name="Lindquist E."/>
            <person name="Ling A."/>
            <person name="Lombard V."/>
            <person name="Lucas S."/>
            <person name="Lundell T."/>
            <person name="Martin R."/>
            <person name="McLaughlin D.J."/>
            <person name="Morgenstern I."/>
            <person name="Morin E."/>
            <person name="Murat C."/>
            <person name="Nagy L.G."/>
            <person name="Nolan M."/>
            <person name="Ohm R.A."/>
            <person name="Patyshakuliyeva A."/>
            <person name="Rokas A."/>
            <person name="Ruiz-Duenas F.J."/>
            <person name="Sabat G."/>
            <person name="Salamov A."/>
            <person name="Samejima M."/>
            <person name="Schmutz J."/>
            <person name="Slot J.C."/>
            <person name="St John F."/>
            <person name="Stenlid J."/>
            <person name="Sun H."/>
            <person name="Sun S."/>
            <person name="Syed K."/>
            <person name="Tsang A."/>
            <person name="Wiebenga A."/>
            <person name="Young D."/>
            <person name="Pisabarro A."/>
            <person name="Eastwood D.C."/>
            <person name="Martin F."/>
            <person name="Cullen D."/>
            <person name="Grigoriev I.V."/>
            <person name="Hibbett D.S."/>
        </authorList>
    </citation>
    <scope>NUCLEOTIDE SEQUENCE [LARGE SCALE GENOMIC DNA]</scope>
    <source>
        <strain evidence="3 4">MD-104</strain>
    </source>
</reference>
<dbReference type="Proteomes" id="UP000218811">
    <property type="component" value="Unassembled WGS sequence"/>
</dbReference>
<feature type="compositionally biased region" description="Basic and acidic residues" evidence="2">
    <location>
        <begin position="401"/>
        <end position="439"/>
    </location>
</feature>
<evidence type="ECO:0000313" key="3">
    <source>
        <dbReference type="EMBL" id="PCH39950.1"/>
    </source>
</evidence>
<dbReference type="STRING" id="742152.A0A2H3JCH5"/>
<dbReference type="OrthoDB" id="10254663at2759"/>
<evidence type="ECO:0000256" key="1">
    <source>
        <dbReference type="SAM" id="Coils"/>
    </source>
</evidence>
<protein>
    <submittedName>
        <fullName evidence="3">Uncharacterized protein</fullName>
    </submittedName>
</protein>
<feature type="region of interest" description="Disordered" evidence="2">
    <location>
        <begin position="872"/>
        <end position="891"/>
    </location>
</feature>
<feature type="coiled-coil region" evidence="1">
    <location>
        <begin position="628"/>
        <end position="662"/>
    </location>
</feature>
<keyword evidence="4" id="KW-1185">Reference proteome</keyword>
<dbReference type="OMA" id="QEAMPEY"/>
<feature type="region of interest" description="Disordered" evidence="2">
    <location>
        <begin position="496"/>
        <end position="520"/>
    </location>
</feature>
<feature type="region of interest" description="Disordered" evidence="2">
    <location>
        <begin position="386"/>
        <end position="444"/>
    </location>
</feature>
<gene>
    <name evidence="3" type="ORF">WOLCODRAFT_23744</name>
</gene>
<feature type="region of interest" description="Disordered" evidence="2">
    <location>
        <begin position="240"/>
        <end position="265"/>
    </location>
</feature>
<evidence type="ECO:0000256" key="2">
    <source>
        <dbReference type="SAM" id="MobiDB-lite"/>
    </source>
</evidence>
<sequence length="891" mass="100238">MPPFGLSRLRPNSGANLKSSPSIQISASTLDDDVTQRSISESPASSVISFMSDFSTEAGTIQKLEQKLAEEQVKVSEKDDEISELKVKLAHALETADMLQEGQKELDSSYERARQERDEAHQTISDLNSLIEGLRARCDAAEAECNALADDIKAKSEELEAERATLQEAAALAAARLTKLDELEERANGLQTDNDNKVTQIRQLEGEAAEAVDKQARLEAGCDEALKRIAALEEEVAMEKSARADAEASRDGELAARLESEAQSAAQARELEGLKDQVDGLQSDNGDKKVRIQQLEKEVASASEELAQMEYERTEALNSLSKLQEELAHEKEARQSMEREMEYMQKALLNAEEHAAARTHERDNTLDDLVALQEECDEKGARITQLEQEGVQASERQAQLEADRDESRSLLAHLEEKLAGEVDERQRGGAELENERTARSESVAQLQELSAHVERLQAENDEKSARILELEGELTAKCTQKELDLDEAHTQVSRLKEELATEKSARESAKTSLEKEHASRLQADEQIAGQARQVEDLVSQVASLTAEREALRKAEDEVDKLHAEVDNLTDQCIALMAERDESQKHASKLEYELGCERSMRQSTEEFLEAEHAARLDAECEEEASRPIIRELRLAQDRITEELERKNAELQEIVAREQALRRTIVEQDAECVQHMTRIHELEERAAEEAMQRERDRSDGDAAANRARDLEERLAQATASLERAVEECSSKDEDFKAIHDSLVLHMDELEDAQAEVREQKRIVRALEEQLRDAFDGTKRKEDELQISQETIELIMDELNTARREAQESRGAAQTLQAQLEEAVRRQSHRGYGSTVGLDMNMENARWSSSHFHDHGDDDSPHIEVYDTSVHDHHLHEDHDHSHGQRGDQDCHVQ</sequence>
<feature type="coiled-coil region" evidence="1">
    <location>
        <begin position="698"/>
        <end position="823"/>
    </location>
</feature>
<name>A0A2H3JCH5_WOLCO</name>
<dbReference type="EMBL" id="KB468053">
    <property type="protein sequence ID" value="PCH39950.1"/>
    <property type="molecule type" value="Genomic_DNA"/>
</dbReference>
<evidence type="ECO:0000313" key="4">
    <source>
        <dbReference type="Proteomes" id="UP000218811"/>
    </source>
</evidence>
<feature type="region of interest" description="Disordered" evidence="2">
    <location>
        <begin position="1"/>
        <end position="21"/>
    </location>
</feature>
<accession>A0A2H3JCH5</accession>
<proteinExistence type="predicted"/>
<organism evidence="3 4">
    <name type="scientific">Wolfiporia cocos (strain MD-104)</name>
    <name type="common">Brown rot fungus</name>
    <dbReference type="NCBI Taxonomy" id="742152"/>
    <lineage>
        <taxon>Eukaryota</taxon>
        <taxon>Fungi</taxon>
        <taxon>Dikarya</taxon>
        <taxon>Basidiomycota</taxon>
        <taxon>Agaricomycotina</taxon>
        <taxon>Agaricomycetes</taxon>
        <taxon>Polyporales</taxon>
        <taxon>Phaeolaceae</taxon>
        <taxon>Wolfiporia</taxon>
    </lineage>
</organism>
<dbReference type="AlphaFoldDB" id="A0A2H3JCH5"/>
<keyword evidence="1" id="KW-0175">Coiled coil</keyword>
<feature type="coiled-coil region" evidence="1">
    <location>
        <begin position="534"/>
        <end position="578"/>
    </location>
</feature>